<organism evidence="12 13">
    <name type="scientific">Dawidia soli</name>
    <dbReference type="NCBI Taxonomy" id="2782352"/>
    <lineage>
        <taxon>Bacteria</taxon>
        <taxon>Pseudomonadati</taxon>
        <taxon>Bacteroidota</taxon>
        <taxon>Cytophagia</taxon>
        <taxon>Cytophagales</taxon>
        <taxon>Chryseotaleaceae</taxon>
        <taxon>Dawidia</taxon>
    </lineage>
</organism>
<evidence type="ECO:0000313" key="13">
    <source>
        <dbReference type="Proteomes" id="UP001319180"/>
    </source>
</evidence>
<feature type="domain" description="TonB-dependent receptor-like beta-barrel" evidence="10">
    <location>
        <begin position="459"/>
        <end position="992"/>
    </location>
</feature>
<comment type="subcellular location">
    <subcellularLocation>
        <location evidence="1 8">Cell outer membrane</location>
        <topology evidence="1 8">Multi-pass membrane protein</topology>
    </subcellularLocation>
</comment>
<evidence type="ECO:0000256" key="6">
    <source>
        <dbReference type="ARBA" id="ARBA00023136"/>
    </source>
</evidence>
<feature type="domain" description="TonB-dependent receptor plug" evidence="11">
    <location>
        <begin position="129"/>
        <end position="256"/>
    </location>
</feature>
<dbReference type="RefSeq" id="WP_254093074.1">
    <property type="nucleotide sequence ID" value="NZ_JAHESC010000049.1"/>
</dbReference>
<dbReference type="SUPFAM" id="SSF49464">
    <property type="entry name" value="Carboxypeptidase regulatory domain-like"/>
    <property type="match status" value="1"/>
</dbReference>
<dbReference type="InterPro" id="IPR036942">
    <property type="entry name" value="Beta-barrel_TonB_sf"/>
</dbReference>
<keyword evidence="3 8" id="KW-1134">Transmembrane beta strand</keyword>
<keyword evidence="6 8" id="KW-0472">Membrane</keyword>
<keyword evidence="13" id="KW-1185">Reference proteome</keyword>
<dbReference type="Pfam" id="PF00593">
    <property type="entry name" value="TonB_dep_Rec_b-barrel"/>
    <property type="match status" value="1"/>
</dbReference>
<dbReference type="SUPFAM" id="SSF56935">
    <property type="entry name" value="Porins"/>
    <property type="match status" value="1"/>
</dbReference>
<dbReference type="Gene3D" id="2.60.40.1120">
    <property type="entry name" value="Carboxypeptidase-like, regulatory domain"/>
    <property type="match status" value="1"/>
</dbReference>
<name>A0AAP2DCX2_9BACT</name>
<dbReference type="GO" id="GO:0009279">
    <property type="term" value="C:cell outer membrane"/>
    <property type="evidence" value="ECO:0007669"/>
    <property type="project" value="UniProtKB-SubCell"/>
</dbReference>
<keyword evidence="7 8" id="KW-0998">Cell outer membrane</keyword>
<evidence type="ECO:0000256" key="1">
    <source>
        <dbReference type="ARBA" id="ARBA00004571"/>
    </source>
</evidence>
<evidence type="ECO:0000259" key="10">
    <source>
        <dbReference type="Pfam" id="PF00593"/>
    </source>
</evidence>
<keyword evidence="5 9" id="KW-0798">TonB box</keyword>
<evidence type="ECO:0000256" key="5">
    <source>
        <dbReference type="ARBA" id="ARBA00023077"/>
    </source>
</evidence>
<sequence>MEKTLRVYSYEIRRNAGGLLLLILLAVLVTPAVAQQEVTIKGKVTELVDGTGLPGVNVLIKGTSTGTTTDMNGEYVLSVPSDATLVFSFVGYFPEEIVVGSQTEINVPMSPDITTLQEMVVVGYGTVKRSDLTGSVVSLKSDDLTPGANMSVGQVLQGRAPGVQVYQKSGEPGSAISVKIRGISSINAGNDPLYVIDGMPVNTVQPVGSPSIVGTAANQNARSPLNGINPADIESIEILKDASATAIYGSRGANGVVLITTKRGSAGALKINYNVQAGTQRVANKLDMLSGPEYRDVLNSIIDAGGGVASERVTGDIADTDWQDALFRSAPIQSHDLSFSGGKDNTKFYASIGYFNQQGVIKNSGTERYTAKINLENSVDKKYAFGMTLNGSYIHDNFNSIGLGINENASALYSAIYYDPTQAVYDANGLPTKSQFLTNIDHPITMTNGQYAAADSYRFFGTIYGEYYILPELSAKVKISGDVNTSRRNMWVDPSTLVGIQYNGIAAVNTGETNYYMTEGTLNYNKQLTDDHSLNAVLGVTYEHFGSNSFSGSGRGYFTPDLTFNAIGTGSAQLNQVGSGRQSAILASYLGRVNYSFKNRYLLTASFRADGSSRFGPNNRFGYFPSLAAAWKIQEESFLSGLNFIDELKLRGSYGTIGNQGIPNYMFLKTYVADGRGPIFNNSIVTQFYPSRIANPDLKWESATQADIGVDFSFFDRRLSGSIEYYNRKTSDLLLDVPQPPSTGFGSKFENVGSMRNTGVDIGLSGDVIRQESFTWNVGGNISTVRNKVLDLGSVVEIVRGGAGNLPAPAIVREGESIGAYYGYGVVGVWQVNDNYEGWSPNIKPGDLKFYDRTSDKLITSDDRVLLGSSLPQYTYGFTSTWTYKNISLAAFFEGAHGGKILNATAVDSYFPVAFRRNKLAEPYLNRWTPENPTNEYPSFVNPASQGQQQINSRTLEDGSYLRLQSVRLSYNLPLAKGPIKNVQFYAVGQNLFTITDYTGMDPAANALGEDVVRVDYASYPMTRTYLLGMNIQF</sequence>
<evidence type="ECO:0000313" key="12">
    <source>
        <dbReference type="EMBL" id="MBT1689851.1"/>
    </source>
</evidence>
<comment type="caution">
    <text evidence="12">The sequence shown here is derived from an EMBL/GenBank/DDBJ whole genome shotgun (WGS) entry which is preliminary data.</text>
</comment>
<dbReference type="EMBL" id="JAHESC010000049">
    <property type="protein sequence ID" value="MBT1689851.1"/>
    <property type="molecule type" value="Genomic_DNA"/>
</dbReference>
<reference evidence="12 13" key="1">
    <citation type="submission" date="2021-05" db="EMBL/GenBank/DDBJ databases">
        <title>A Polyphasic approach of four new species of the genus Ohtaekwangia: Ohtaekwangia histidinii sp. nov., Ohtaekwangia cretensis sp. nov., Ohtaekwangia indiensis sp. nov., Ohtaekwangia reichenbachii sp. nov. from diverse environment.</title>
        <authorList>
            <person name="Octaviana S."/>
        </authorList>
    </citation>
    <scope>NUCLEOTIDE SEQUENCE [LARGE SCALE GENOMIC DNA]</scope>
    <source>
        <strain evidence="12 13">PWU37</strain>
    </source>
</reference>
<dbReference type="InterPro" id="IPR008969">
    <property type="entry name" value="CarboxyPept-like_regulatory"/>
</dbReference>
<dbReference type="InterPro" id="IPR023997">
    <property type="entry name" value="TonB-dep_OMP_SusC/RagA_CS"/>
</dbReference>
<evidence type="ECO:0000256" key="3">
    <source>
        <dbReference type="ARBA" id="ARBA00022452"/>
    </source>
</evidence>
<dbReference type="Pfam" id="PF07715">
    <property type="entry name" value="Plug"/>
    <property type="match status" value="1"/>
</dbReference>
<dbReference type="FunFam" id="2.170.130.10:FF:000008">
    <property type="entry name" value="SusC/RagA family TonB-linked outer membrane protein"/>
    <property type="match status" value="1"/>
</dbReference>
<comment type="similarity">
    <text evidence="8 9">Belongs to the TonB-dependent receptor family.</text>
</comment>
<evidence type="ECO:0000256" key="2">
    <source>
        <dbReference type="ARBA" id="ARBA00022448"/>
    </source>
</evidence>
<dbReference type="Gene3D" id="2.40.170.20">
    <property type="entry name" value="TonB-dependent receptor, beta-barrel domain"/>
    <property type="match status" value="1"/>
</dbReference>
<dbReference type="NCBIfam" id="TIGR04057">
    <property type="entry name" value="SusC_RagA_signa"/>
    <property type="match status" value="1"/>
</dbReference>
<evidence type="ECO:0000256" key="7">
    <source>
        <dbReference type="ARBA" id="ARBA00023237"/>
    </source>
</evidence>
<evidence type="ECO:0000256" key="4">
    <source>
        <dbReference type="ARBA" id="ARBA00022692"/>
    </source>
</evidence>
<evidence type="ECO:0000259" key="11">
    <source>
        <dbReference type="Pfam" id="PF07715"/>
    </source>
</evidence>
<dbReference type="Proteomes" id="UP001319180">
    <property type="component" value="Unassembled WGS sequence"/>
</dbReference>
<dbReference type="Pfam" id="PF13715">
    <property type="entry name" value="CarbopepD_reg_2"/>
    <property type="match status" value="1"/>
</dbReference>
<evidence type="ECO:0000256" key="9">
    <source>
        <dbReference type="RuleBase" id="RU003357"/>
    </source>
</evidence>
<dbReference type="InterPro" id="IPR039426">
    <property type="entry name" value="TonB-dep_rcpt-like"/>
</dbReference>
<gene>
    <name evidence="12" type="ORF">KK078_25035</name>
</gene>
<proteinExistence type="inferred from homology"/>
<dbReference type="AlphaFoldDB" id="A0AAP2DCX2"/>
<dbReference type="PROSITE" id="PS52016">
    <property type="entry name" value="TONB_DEPENDENT_REC_3"/>
    <property type="match status" value="1"/>
</dbReference>
<dbReference type="InterPro" id="IPR012910">
    <property type="entry name" value="Plug_dom"/>
</dbReference>
<accession>A0AAP2DCX2</accession>
<dbReference type="InterPro" id="IPR037066">
    <property type="entry name" value="Plug_dom_sf"/>
</dbReference>
<keyword evidence="12" id="KW-0675">Receptor</keyword>
<dbReference type="InterPro" id="IPR000531">
    <property type="entry name" value="Beta-barrel_TonB"/>
</dbReference>
<keyword evidence="4 8" id="KW-0812">Transmembrane</keyword>
<dbReference type="NCBIfam" id="TIGR04056">
    <property type="entry name" value="OMP_RagA_SusC"/>
    <property type="match status" value="1"/>
</dbReference>
<keyword evidence="2 8" id="KW-0813">Transport</keyword>
<protein>
    <submittedName>
        <fullName evidence="12">TonB-dependent receptor</fullName>
    </submittedName>
</protein>
<evidence type="ECO:0000256" key="8">
    <source>
        <dbReference type="PROSITE-ProRule" id="PRU01360"/>
    </source>
</evidence>
<dbReference type="InterPro" id="IPR023996">
    <property type="entry name" value="TonB-dep_OMP_SusC/RagA"/>
</dbReference>
<dbReference type="Gene3D" id="2.170.130.10">
    <property type="entry name" value="TonB-dependent receptor, plug domain"/>
    <property type="match status" value="1"/>
</dbReference>